<comment type="caution">
    <text evidence="1">The sequence shown here is derived from an EMBL/GenBank/DDBJ whole genome shotgun (WGS) entry which is preliminary data.</text>
</comment>
<sequence>MNGRDCDLFLYFKNLIFRGFKALQGFVDELIMIIENIMQDSEQPCFEKFDIKEFKERLKKEANDKSLQKYVDRLIDYSDNNWRTIQYDNFQRMTNGIMP</sequence>
<dbReference type="InterPro" id="IPR015433">
    <property type="entry name" value="PI3/4_kinase"/>
</dbReference>
<evidence type="ECO:0000313" key="2">
    <source>
        <dbReference type="Proteomes" id="UP000692954"/>
    </source>
</evidence>
<gene>
    <name evidence="1" type="ORF">PSON_ATCC_30995.1.T0140052</name>
</gene>
<dbReference type="GO" id="GO:0004430">
    <property type="term" value="F:1-phosphatidylinositol 4-kinase activity"/>
    <property type="evidence" value="ECO:0007669"/>
    <property type="project" value="TreeGrafter"/>
</dbReference>
<dbReference type="Proteomes" id="UP000692954">
    <property type="component" value="Unassembled WGS sequence"/>
</dbReference>
<reference evidence="1" key="1">
    <citation type="submission" date="2021-01" db="EMBL/GenBank/DDBJ databases">
        <authorList>
            <consortium name="Genoscope - CEA"/>
            <person name="William W."/>
        </authorList>
    </citation>
    <scope>NUCLEOTIDE SEQUENCE</scope>
</reference>
<accession>A0A8S1L3B3</accession>
<dbReference type="GO" id="GO:0016020">
    <property type="term" value="C:membrane"/>
    <property type="evidence" value="ECO:0007669"/>
    <property type="project" value="TreeGrafter"/>
</dbReference>
<name>A0A8S1L3B3_9CILI</name>
<proteinExistence type="predicted"/>
<dbReference type="AlphaFoldDB" id="A0A8S1L3B3"/>
<dbReference type="GO" id="GO:0046854">
    <property type="term" value="P:phosphatidylinositol phosphate biosynthetic process"/>
    <property type="evidence" value="ECO:0007669"/>
    <property type="project" value="InterPro"/>
</dbReference>
<dbReference type="PANTHER" id="PTHR10048">
    <property type="entry name" value="PHOSPHATIDYLINOSITOL KINASE"/>
    <property type="match status" value="1"/>
</dbReference>
<dbReference type="PANTHER" id="PTHR10048:SF22">
    <property type="entry name" value="PHOSPHATIDYLINOSITOL 4-KINASE BETA"/>
    <property type="match status" value="1"/>
</dbReference>
<organism evidence="1 2">
    <name type="scientific">Paramecium sonneborni</name>
    <dbReference type="NCBI Taxonomy" id="65129"/>
    <lineage>
        <taxon>Eukaryota</taxon>
        <taxon>Sar</taxon>
        <taxon>Alveolata</taxon>
        <taxon>Ciliophora</taxon>
        <taxon>Intramacronucleata</taxon>
        <taxon>Oligohymenophorea</taxon>
        <taxon>Peniculida</taxon>
        <taxon>Parameciidae</taxon>
        <taxon>Paramecium</taxon>
    </lineage>
</organism>
<protein>
    <submittedName>
        <fullName evidence="1">Uncharacterized protein</fullName>
    </submittedName>
</protein>
<dbReference type="OrthoDB" id="10264149at2759"/>
<keyword evidence="2" id="KW-1185">Reference proteome</keyword>
<evidence type="ECO:0000313" key="1">
    <source>
        <dbReference type="EMBL" id="CAD8060053.1"/>
    </source>
</evidence>
<dbReference type="GO" id="GO:0005737">
    <property type="term" value="C:cytoplasm"/>
    <property type="evidence" value="ECO:0007669"/>
    <property type="project" value="TreeGrafter"/>
</dbReference>
<dbReference type="EMBL" id="CAJJDN010000014">
    <property type="protein sequence ID" value="CAD8060053.1"/>
    <property type="molecule type" value="Genomic_DNA"/>
</dbReference>
<dbReference type="GO" id="GO:0048015">
    <property type="term" value="P:phosphatidylinositol-mediated signaling"/>
    <property type="evidence" value="ECO:0007669"/>
    <property type="project" value="TreeGrafter"/>
</dbReference>